<evidence type="ECO:0000313" key="2">
    <source>
        <dbReference type="Proteomes" id="UP000054538"/>
    </source>
</evidence>
<reference evidence="1 2" key="1">
    <citation type="submission" date="2014-04" db="EMBL/GenBank/DDBJ databases">
        <authorList>
            <consortium name="DOE Joint Genome Institute"/>
            <person name="Kuo A."/>
            <person name="Kohler A."/>
            <person name="Jargeat P."/>
            <person name="Nagy L.G."/>
            <person name="Floudas D."/>
            <person name="Copeland A."/>
            <person name="Barry K.W."/>
            <person name="Cichocki N."/>
            <person name="Veneault-Fourrey C."/>
            <person name="LaButti K."/>
            <person name="Lindquist E.A."/>
            <person name="Lipzen A."/>
            <person name="Lundell T."/>
            <person name="Morin E."/>
            <person name="Murat C."/>
            <person name="Sun H."/>
            <person name="Tunlid A."/>
            <person name="Henrissat B."/>
            <person name="Grigoriev I.V."/>
            <person name="Hibbett D.S."/>
            <person name="Martin F."/>
            <person name="Nordberg H.P."/>
            <person name="Cantor M.N."/>
            <person name="Hua S.X."/>
        </authorList>
    </citation>
    <scope>NUCLEOTIDE SEQUENCE [LARGE SCALE GENOMIC DNA]</scope>
    <source>
        <strain evidence="1 2">Ve08.2h10</strain>
    </source>
</reference>
<dbReference type="InParanoid" id="A0A0D0D0Q5"/>
<dbReference type="HOGENOM" id="CLU_2740819_0_0_1"/>
<dbReference type="Proteomes" id="UP000054538">
    <property type="component" value="Unassembled WGS sequence"/>
</dbReference>
<organism evidence="1 2">
    <name type="scientific">Paxillus rubicundulus Ve08.2h10</name>
    <dbReference type="NCBI Taxonomy" id="930991"/>
    <lineage>
        <taxon>Eukaryota</taxon>
        <taxon>Fungi</taxon>
        <taxon>Dikarya</taxon>
        <taxon>Basidiomycota</taxon>
        <taxon>Agaricomycotina</taxon>
        <taxon>Agaricomycetes</taxon>
        <taxon>Agaricomycetidae</taxon>
        <taxon>Boletales</taxon>
        <taxon>Paxilineae</taxon>
        <taxon>Paxillaceae</taxon>
        <taxon>Paxillus</taxon>
    </lineage>
</organism>
<dbReference type="OrthoDB" id="2430314at2759"/>
<proteinExistence type="predicted"/>
<dbReference type="EMBL" id="KN825771">
    <property type="protein sequence ID" value="KIK81583.1"/>
    <property type="molecule type" value="Genomic_DNA"/>
</dbReference>
<keyword evidence="2" id="KW-1185">Reference proteome</keyword>
<accession>A0A0D0D0Q5</accession>
<evidence type="ECO:0000313" key="1">
    <source>
        <dbReference type="EMBL" id="KIK81583.1"/>
    </source>
</evidence>
<protein>
    <submittedName>
        <fullName evidence="1">Uncharacterized protein</fullName>
    </submittedName>
</protein>
<dbReference type="AlphaFoldDB" id="A0A0D0D0Q5"/>
<gene>
    <name evidence="1" type="ORF">PAXRUDRAFT_750486</name>
</gene>
<reference evidence="2" key="2">
    <citation type="submission" date="2015-01" db="EMBL/GenBank/DDBJ databases">
        <title>Evolutionary Origins and Diversification of the Mycorrhizal Mutualists.</title>
        <authorList>
            <consortium name="DOE Joint Genome Institute"/>
            <consortium name="Mycorrhizal Genomics Consortium"/>
            <person name="Kohler A."/>
            <person name="Kuo A."/>
            <person name="Nagy L.G."/>
            <person name="Floudas D."/>
            <person name="Copeland A."/>
            <person name="Barry K.W."/>
            <person name="Cichocki N."/>
            <person name="Veneault-Fourrey C."/>
            <person name="LaButti K."/>
            <person name="Lindquist E.A."/>
            <person name="Lipzen A."/>
            <person name="Lundell T."/>
            <person name="Morin E."/>
            <person name="Murat C."/>
            <person name="Riley R."/>
            <person name="Ohm R."/>
            <person name="Sun H."/>
            <person name="Tunlid A."/>
            <person name="Henrissat B."/>
            <person name="Grigoriev I.V."/>
            <person name="Hibbett D.S."/>
            <person name="Martin F."/>
        </authorList>
    </citation>
    <scope>NUCLEOTIDE SEQUENCE [LARGE SCALE GENOMIC DNA]</scope>
    <source>
        <strain evidence="2">Ve08.2h10</strain>
    </source>
</reference>
<name>A0A0D0D0Q5_9AGAM</name>
<sequence>MGMNKATFWKLLCKMKLIGRLSDSKHVSADEQLAIFCTLYGQAFLQGTCRNVSNVMLIQSPNALIVSSTFL</sequence>